<dbReference type="HOGENOM" id="CLU_2869308_0_0_1"/>
<organism evidence="2 3">
    <name type="scientific">Tulasnella calospora MUT 4182</name>
    <dbReference type="NCBI Taxonomy" id="1051891"/>
    <lineage>
        <taxon>Eukaryota</taxon>
        <taxon>Fungi</taxon>
        <taxon>Dikarya</taxon>
        <taxon>Basidiomycota</taxon>
        <taxon>Agaricomycotina</taxon>
        <taxon>Agaricomycetes</taxon>
        <taxon>Cantharellales</taxon>
        <taxon>Tulasnellaceae</taxon>
        <taxon>Tulasnella</taxon>
    </lineage>
</organism>
<feature type="region of interest" description="Disordered" evidence="1">
    <location>
        <begin position="36"/>
        <end position="64"/>
    </location>
</feature>
<gene>
    <name evidence="2" type="ORF">M407DRAFT_246195</name>
</gene>
<sequence>MKDSTGYVPRAVFVKRDTREPDIKFVNDCFQEVGQGRRQANGRVHPEVVESTPCELRRTPSTAI</sequence>
<proteinExistence type="predicted"/>
<accession>A0A0C3Q766</accession>
<evidence type="ECO:0000313" key="3">
    <source>
        <dbReference type="Proteomes" id="UP000054248"/>
    </source>
</evidence>
<keyword evidence="3" id="KW-1185">Reference proteome</keyword>
<reference evidence="3" key="2">
    <citation type="submission" date="2015-01" db="EMBL/GenBank/DDBJ databases">
        <title>Evolutionary Origins and Diversification of the Mycorrhizal Mutualists.</title>
        <authorList>
            <consortium name="DOE Joint Genome Institute"/>
            <consortium name="Mycorrhizal Genomics Consortium"/>
            <person name="Kohler A."/>
            <person name="Kuo A."/>
            <person name="Nagy L.G."/>
            <person name="Floudas D."/>
            <person name="Copeland A."/>
            <person name="Barry K.W."/>
            <person name="Cichocki N."/>
            <person name="Veneault-Fourrey C."/>
            <person name="LaButti K."/>
            <person name="Lindquist E.A."/>
            <person name="Lipzen A."/>
            <person name="Lundell T."/>
            <person name="Morin E."/>
            <person name="Murat C."/>
            <person name="Riley R."/>
            <person name="Ohm R."/>
            <person name="Sun H."/>
            <person name="Tunlid A."/>
            <person name="Henrissat B."/>
            <person name="Grigoriev I.V."/>
            <person name="Hibbett D.S."/>
            <person name="Martin F."/>
        </authorList>
    </citation>
    <scope>NUCLEOTIDE SEQUENCE [LARGE SCALE GENOMIC DNA]</scope>
    <source>
        <strain evidence="3">MUT 4182</strain>
    </source>
</reference>
<evidence type="ECO:0000256" key="1">
    <source>
        <dbReference type="SAM" id="MobiDB-lite"/>
    </source>
</evidence>
<protein>
    <submittedName>
        <fullName evidence="2">Uncharacterized protein</fullName>
    </submittedName>
</protein>
<dbReference type="Proteomes" id="UP000054248">
    <property type="component" value="Unassembled WGS sequence"/>
</dbReference>
<reference evidence="2 3" key="1">
    <citation type="submission" date="2014-04" db="EMBL/GenBank/DDBJ databases">
        <authorList>
            <consortium name="DOE Joint Genome Institute"/>
            <person name="Kuo A."/>
            <person name="Girlanda M."/>
            <person name="Perotto S."/>
            <person name="Kohler A."/>
            <person name="Nagy L.G."/>
            <person name="Floudas D."/>
            <person name="Copeland A."/>
            <person name="Barry K.W."/>
            <person name="Cichocki N."/>
            <person name="Veneault-Fourrey C."/>
            <person name="LaButti K."/>
            <person name="Lindquist E.A."/>
            <person name="Lipzen A."/>
            <person name="Lundell T."/>
            <person name="Morin E."/>
            <person name="Murat C."/>
            <person name="Sun H."/>
            <person name="Tunlid A."/>
            <person name="Henrissat B."/>
            <person name="Grigoriev I.V."/>
            <person name="Hibbett D.S."/>
            <person name="Martin F."/>
            <person name="Nordberg H.P."/>
            <person name="Cantor M.N."/>
            <person name="Hua S.X."/>
        </authorList>
    </citation>
    <scope>NUCLEOTIDE SEQUENCE [LARGE SCALE GENOMIC DNA]</scope>
    <source>
        <strain evidence="2 3">MUT 4182</strain>
    </source>
</reference>
<evidence type="ECO:0000313" key="2">
    <source>
        <dbReference type="EMBL" id="KIO19314.1"/>
    </source>
</evidence>
<dbReference type="EMBL" id="KN823228">
    <property type="protein sequence ID" value="KIO19314.1"/>
    <property type="molecule type" value="Genomic_DNA"/>
</dbReference>
<dbReference type="AlphaFoldDB" id="A0A0C3Q766"/>
<name>A0A0C3Q766_9AGAM</name>